<feature type="compositionally biased region" description="Pro residues" evidence="1">
    <location>
        <begin position="173"/>
        <end position="184"/>
    </location>
</feature>
<evidence type="ECO:0008006" key="4">
    <source>
        <dbReference type="Google" id="ProtNLM"/>
    </source>
</evidence>
<sequence>MSSPASPSPFARILRTNTVPTSVECDEIRSYLDPLRRRLGDLDAEVCRLQRLLDAASKARDELQEDISAHEALLSLMRRIPSDVLCLIFMHTLPERRNTAFDETEGPLLLMQVCRYWRDLVLDMPRLWAAIHIIIPRAAVPKEQLTKRLAVWLERSRVVPLSVTMQSTRHAQRPPPMEDPNHGPPSPLSLLLSEANRWRRVRLALDLPDETTQLSGLVQEDVPLLSTFELNLTAPAERGNHTFGFLSTPSLRRLSFGGGYDAFPRTIQWQNIVALQFHLFHDETPSVFPYPFLAECVALEKLSLTVSGEDISVAEGTVQLKRLTRLTFALFGDAAGTSSASVFLHKLELPALHTLDIPFVPPSSAIFQTSTYSNVECLVVGVTTLTADELASILGLLPRLGRLRLNGEPRVPTQDHMDVYDGEFLRKLVLDAEASAATPPLCPSLDHLELVNVQALTDDLILSFLRSRTRPSIARYQAVGVTPLTDFKSYCYREQQLDVCAELAGPISQGLLNVCLIYDPPAPKLKFSPLEATERESRAPILSVNNRPAAVQLHPWLQEFMPDRFLHG</sequence>
<evidence type="ECO:0000313" key="3">
    <source>
        <dbReference type="Proteomes" id="UP000815677"/>
    </source>
</evidence>
<keyword evidence="3" id="KW-1185">Reference proteome</keyword>
<dbReference type="Gene3D" id="3.80.10.10">
    <property type="entry name" value="Ribonuclease Inhibitor"/>
    <property type="match status" value="1"/>
</dbReference>
<dbReference type="EMBL" id="DF849328">
    <property type="protein sequence ID" value="GAT56693.1"/>
    <property type="molecule type" value="Genomic_DNA"/>
</dbReference>
<protein>
    <recommendedName>
        <fullName evidence="4">F-box domain-containing protein</fullName>
    </recommendedName>
</protein>
<reference evidence="2" key="1">
    <citation type="submission" date="2014-09" db="EMBL/GenBank/DDBJ databases">
        <title>Genome sequence of the luminous mushroom Mycena chlorophos for searching fungal bioluminescence genes.</title>
        <authorList>
            <person name="Tanaka Y."/>
            <person name="Kasuga D."/>
            <person name="Oba Y."/>
            <person name="Hase S."/>
            <person name="Sato K."/>
            <person name="Oba Y."/>
            <person name="Sakakibara Y."/>
        </authorList>
    </citation>
    <scope>NUCLEOTIDE SEQUENCE</scope>
</reference>
<gene>
    <name evidence="2" type="ORF">MCHLO_13320</name>
</gene>
<dbReference type="Proteomes" id="UP000815677">
    <property type="component" value="Unassembled WGS sequence"/>
</dbReference>
<proteinExistence type="predicted"/>
<evidence type="ECO:0000256" key="1">
    <source>
        <dbReference type="SAM" id="MobiDB-lite"/>
    </source>
</evidence>
<organism evidence="2 3">
    <name type="scientific">Mycena chlorophos</name>
    <name type="common">Agaric fungus</name>
    <name type="synonym">Agaricus chlorophos</name>
    <dbReference type="NCBI Taxonomy" id="658473"/>
    <lineage>
        <taxon>Eukaryota</taxon>
        <taxon>Fungi</taxon>
        <taxon>Dikarya</taxon>
        <taxon>Basidiomycota</taxon>
        <taxon>Agaricomycotina</taxon>
        <taxon>Agaricomycetes</taxon>
        <taxon>Agaricomycetidae</taxon>
        <taxon>Agaricales</taxon>
        <taxon>Marasmiineae</taxon>
        <taxon>Mycenaceae</taxon>
        <taxon>Mycena</taxon>
    </lineage>
</organism>
<dbReference type="SUPFAM" id="SSF52047">
    <property type="entry name" value="RNI-like"/>
    <property type="match status" value="1"/>
</dbReference>
<dbReference type="InterPro" id="IPR032675">
    <property type="entry name" value="LRR_dom_sf"/>
</dbReference>
<evidence type="ECO:0000313" key="2">
    <source>
        <dbReference type="EMBL" id="GAT56693.1"/>
    </source>
</evidence>
<name>A0ABQ0M067_MYCCL</name>
<accession>A0ABQ0M067</accession>
<feature type="region of interest" description="Disordered" evidence="1">
    <location>
        <begin position="165"/>
        <end position="184"/>
    </location>
</feature>